<feature type="transmembrane region" description="Helical" evidence="1">
    <location>
        <begin position="355"/>
        <end position="374"/>
    </location>
</feature>
<proteinExistence type="predicted"/>
<feature type="transmembrane region" description="Helical" evidence="1">
    <location>
        <begin position="257"/>
        <end position="275"/>
    </location>
</feature>
<keyword evidence="1" id="KW-1133">Transmembrane helix</keyword>
<evidence type="ECO:0000256" key="1">
    <source>
        <dbReference type="SAM" id="Phobius"/>
    </source>
</evidence>
<keyword evidence="3" id="KW-1185">Reference proteome</keyword>
<feature type="transmembrane region" description="Helical" evidence="1">
    <location>
        <begin position="20"/>
        <end position="38"/>
    </location>
</feature>
<feature type="transmembrane region" description="Helical" evidence="1">
    <location>
        <begin position="184"/>
        <end position="203"/>
    </location>
</feature>
<dbReference type="InterPro" id="IPR025291">
    <property type="entry name" value="DUF4153"/>
</dbReference>
<comment type="caution">
    <text evidence="2">The sequence shown here is derived from an EMBL/GenBank/DDBJ whole genome shotgun (WGS) entry which is preliminary data.</text>
</comment>
<dbReference type="OrthoDB" id="9809196at2"/>
<feature type="transmembrane region" description="Helical" evidence="1">
    <location>
        <begin position="83"/>
        <end position="100"/>
    </location>
</feature>
<feature type="transmembrane region" description="Helical" evidence="1">
    <location>
        <begin position="295"/>
        <end position="313"/>
    </location>
</feature>
<feature type="transmembrane region" description="Helical" evidence="1">
    <location>
        <begin position="325"/>
        <end position="343"/>
    </location>
</feature>
<feature type="transmembrane region" description="Helical" evidence="1">
    <location>
        <begin position="50"/>
        <end position="71"/>
    </location>
</feature>
<sequence length="614" mass="70366">MNFPSLNQIIQKSSKTLQRFPLALVSAFIATFTAIYLADLSYEQTTRADHLYGLIMVTVLGIALFTVIQLICEKAKASTNIKIGSNIVGVGLLVGYYFLLPADLHHAPNEYIFRYILYVLAVHLLVAVGPYWNSGEMSEFWQYNKSLFLRLCTAILFSAVLYVGLTIAMASINVLLEIDIDPERYFQLFAFTVGIFNTWFFLAGIPKSFGKLSETEHYPKGLKIFTRNILIPLVVIYTVILYLYMGKIIVEWSWPQGWVAYLVLSFSIVGIFALLLLHPIREKVENKWIKGFSKIYFWALVPLVILLLLSIWVRIDEYNFTINRYFVLALGLWLTGIVSYFIVSKTKNIKVIPASLFVTAVLVSLGPWSAFSVAEQSQTNRLERYLTKHQILANGTIQKSEEPVPFEDRKEISSIIHYLHDSHGITSIQPWFEQDLTNLRTSVSNADSVRQLRYNETPKHIVELMGIEYVQKGQQSNQDSNSYQFSAEKNNIIPVQQYDWIIDYPVFKDGNSANAINIDGDSLYLNQKDVILNISLASRPEDTLKVDFQPLFESLSQNYKRSSDFDIPQEEMMIESLNEHMQTRFYISSIHFKKQDSTVSLTNLDGKLLLKLNR</sequence>
<dbReference type="EMBL" id="VNHY01000004">
    <property type="protein sequence ID" value="TYP92100.1"/>
    <property type="molecule type" value="Genomic_DNA"/>
</dbReference>
<organism evidence="2 3">
    <name type="scientific">Fodinibius salinus</name>
    <dbReference type="NCBI Taxonomy" id="860790"/>
    <lineage>
        <taxon>Bacteria</taxon>
        <taxon>Pseudomonadati</taxon>
        <taxon>Balneolota</taxon>
        <taxon>Balneolia</taxon>
        <taxon>Balneolales</taxon>
        <taxon>Balneolaceae</taxon>
        <taxon>Fodinibius</taxon>
    </lineage>
</organism>
<evidence type="ECO:0008006" key="4">
    <source>
        <dbReference type="Google" id="ProtNLM"/>
    </source>
</evidence>
<feature type="transmembrane region" description="Helical" evidence="1">
    <location>
        <begin position="112"/>
        <end position="135"/>
    </location>
</feature>
<reference evidence="2 3" key="1">
    <citation type="submission" date="2019-07" db="EMBL/GenBank/DDBJ databases">
        <title>Genomic Encyclopedia of Archaeal and Bacterial Type Strains, Phase II (KMG-II): from individual species to whole genera.</title>
        <authorList>
            <person name="Goeker M."/>
        </authorList>
    </citation>
    <scope>NUCLEOTIDE SEQUENCE [LARGE SCALE GENOMIC DNA]</scope>
    <source>
        <strain evidence="2 3">DSM 21935</strain>
    </source>
</reference>
<dbReference type="Proteomes" id="UP000324595">
    <property type="component" value="Unassembled WGS sequence"/>
</dbReference>
<feature type="transmembrane region" description="Helical" evidence="1">
    <location>
        <begin position="147"/>
        <end position="172"/>
    </location>
</feature>
<gene>
    <name evidence="2" type="ORF">LX73_2349</name>
</gene>
<dbReference type="RefSeq" id="WP_148899661.1">
    <property type="nucleotide sequence ID" value="NZ_VNHY01000004.1"/>
</dbReference>
<dbReference type="AlphaFoldDB" id="A0A5D3YIN2"/>
<name>A0A5D3YIN2_9BACT</name>
<feature type="transmembrane region" description="Helical" evidence="1">
    <location>
        <begin position="224"/>
        <end position="245"/>
    </location>
</feature>
<keyword evidence="1" id="KW-0812">Transmembrane</keyword>
<evidence type="ECO:0000313" key="2">
    <source>
        <dbReference type="EMBL" id="TYP92100.1"/>
    </source>
</evidence>
<protein>
    <recommendedName>
        <fullName evidence="4">DUF4153 domain-containing protein</fullName>
    </recommendedName>
</protein>
<dbReference type="Pfam" id="PF13687">
    <property type="entry name" value="DUF4153"/>
    <property type="match status" value="1"/>
</dbReference>
<accession>A0A5D3YIN2</accession>
<evidence type="ECO:0000313" key="3">
    <source>
        <dbReference type="Proteomes" id="UP000324595"/>
    </source>
</evidence>
<keyword evidence="1" id="KW-0472">Membrane</keyword>